<proteinExistence type="predicted"/>
<feature type="compositionally biased region" description="Low complexity" evidence="1">
    <location>
        <begin position="209"/>
        <end position="226"/>
    </location>
</feature>
<feature type="region of interest" description="Disordered" evidence="1">
    <location>
        <begin position="203"/>
        <end position="226"/>
    </location>
</feature>
<name>A0A9Q0MIK3_9DIPT</name>
<evidence type="ECO:0000313" key="3">
    <source>
        <dbReference type="Proteomes" id="UP001151699"/>
    </source>
</evidence>
<dbReference type="OrthoDB" id="10022757at2759"/>
<dbReference type="Proteomes" id="UP001151699">
    <property type="component" value="Unassembled WGS sequence"/>
</dbReference>
<dbReference type="EMBL" id="WJQU01003714">
    <property type="protein sequence ID" value="KAJ6622675.1"/>
    <property type="molecule type" value="Genomic_DNA"/>
</dbReference>
<organism evidence="2 3">
    <name type="scientific">Pseudolycoriella hygida</name>
    <dbReference type="NCBI Taxonomy" id="35572"/>
    <lineage>
        <taxon>Eukaryota</taxon>
        <taxon>Metazoa</taxon>
        <taxon>Ecdysozoa</taxon>
        <taxon>Arthropoda</taxon>
        <taxon>Hexapoda</taxon>
        <taxon>Insecta</taxon>
        <taxon>Pterygota</taxon>
        <taxon>Neoptera</taxon>
        <taxon>Endopterygota</taxon>
        <taxon>Diptera</taxon>
        <taxon>Nematocera</taxon>
        <taxon>Sciaroidea</taxon>
        <taxon>Sciaridae</taxon>
        <taxon>Pseudolycoriella</taxon>
    </lineage>
</organism>
<evidence type="ECO:0000256" key="1">
    <source>
        <dbReference type="SAM" id="MobiDB-lite"/>
    </source>
</evidence>
<dbReference type="PANTHER" id="PTHR16246">
    <property type="entry name" value="HOST CELL FACTOR C1 REGULATOR 1"/>
    <property type="match status" value="1"/>
</dbReference>
<dbReference type="InterPro" id="IPR029195">
    <property type="entry name" value="HCFC1R1"/>
</dbReference>
<protein>
    <submittedName>
        <fullName evidence="2">Uncharacterized protein</fullName>
    </submittedName>
</protein>
<accession>A0A9Q0MIK3</accession>
<gene>
    <name evidence="2" type="ORF">Bhyg_17081</name>
</gene>
<keyword evidence="3" id="KW-1185">Reference proteome</keyword>
<comment type="caution">
    <text evidence="2">The sequence shown here is derived from an EMBL/GenBank/DDBJ whole genome shotgun (WGS) entry which is preliminary data.</text>
</comment>
<evidence type="ECO:0000313" key="2">
    <source>
        <dbReference type="EMBL" id="KAJ6622675.1"/>
    </source>
</evidence>
<reference evidence="2" key="1">
    <citation type="submission" date="2022-07" db="EMBL/GenBank/DDBJ databases">
        <authorList>
            <person name="Trinca V."/>
            <person name="Uliana J.V.C."/>
            <person name="Torres T.T."/>
            <person name="Ward R.J."/>
            <person name="Monesi N."/>
        </authorList>
    </citation>
    <scope>NUCLEOTIDE SEQUENCE</scope>
    <source>
        <strain evidence="2">HSMRA1968</strain>
        <tissue evidence="2">Whole embryos</tissue>
    </source>
</reference>
<dbReference type="AlphaFoldDB" id="A0A9Q0MIK3"/>
<sequence>MSSSEYFNSNPSKRTSVLKLRPSALNPPAHVMMPSHLNIPWSPCEMSWASQSNTTGVVEFRGQTNNALHFKRKAEPEQSYTKPKKLITEEKMAEHLDGLHISPDFTSHSTPNLDDTVSMEADPSSSSTDCQYAKTQDLEQKLRNAQRITICEQIRKLQNDPVLPQAILSRFERPCTALVLWQPPPSITELCATLQEKRARKLNAEEQDNNNSSSSIDFNNFMDLDM</sequence>
<dbReference type="PANTHER" id="PTHR16246:SF2">
    <property type="entry name" value="HOST CELL FACTOR C1 REGULATOR 1"/>
    <property type="match status" value="1"/>
</dbReference>